<reference evidence="1" key="1">
    <citation type="submission" date="2021-01" db="EMBL/GenBank/DDBJ databases">
        <authorList>
            <consortium name="Genoscope - CEA"/>
            <person name="William W."/>
        </authorList>
    </citation>
    <scope>NUCLEOTIDE SEQUENCE</scope>
</reference>
<evidence type="ECO:0000313" key="1">
    <source>
        <dbReference type="EMBL" id="CAD8157796.1"/>
    </source>
</evidence>
<accession>A0A8S1U581</accession>
<protein>
    <submittedName>
        <fullName evidence="1">Uncharacterized protein</fullName>
    </submittedName>
</protein>
<proteinExistence type="predicted"/>
<organism evidence="1 2">
    <name type="scientific">Paramecium pentaurelia</name>
    <dbReference type="NCBI Taxonomy" id="43138"/>
    <lineage>
        <taxon>Eukaryota</taxon>
        <taxon>Sar</taxon>
        <taxon>Alveolata</taxon>
        <taxon>Ciliophora</taxon>
        <taxon>Intramacronucleata</taxon>
        <taxon>Oligohymenophorea</taxon>
        <taxon>Peniculida</taxon>
        <taxon>Parameciidae</taxon>
        <taxon>Paramecium</taxon>
    </lineage>
</organism>
<comment type="caution">
    <text evidence="1">The sequence shown here is derived from an EMBL/GenBank/DDBJ whole genome shotgun (WGS) entry which is preliminary data.</text>
</comment>
<dbReference type="AlphaFoldDB" id="A0A8S1U581"/>
<dbReference type="EMBL" id="CAJJDO010000031">
    <property type="protein sequence ID" value="CAD8157796.1"/>
    <property type="molecule type" value="Genomic_DNA"/>
</dbReference>
<sequence length="42" mass="4860">MSQSGSRIEASYNVYQNLQIISYYAVNVAKVVNRLKQEAIFY</sequence>
<gene>
    <name evidence="1" type="ORF">PPENT_87.1.T0310004</name>
</gene>
<dbReference type="Proteomes" id="UP000689195">
    <property type="component" value="Unassembled WGS sequence"/>
</dbReference>
<keyword evidence="2" id="KW-1185">Reference proteome</keyword>
<evidence type="ECO:0000313" key="2">
    <source>
        <dbReference type="Proteomes" id="UP000689195"/>
    </source>
</evidence>
<name>A0A8S1U581_9CILI</name>